<accession>A0ACB7RPL0</accession>
<keyword evidence="2" id="KW-1185">Reference proteome</keyword>
<evidence type="ECO:0000313" key="1">
    <source>
        <dbReference type="EMBL" id="KAH6924568.1"/>
    </source>
</evidence>
<organism evidence="1 2">
    <name type="scientific">Hyalomma asiaticum</name>
    <name type="common">Tick</name>
    <dbReference type="NCBI Taxonomy" id="266040"/>
    <lineage>
        <taxon>Eukaryota</taxon>
        <taxon>Metazoa</taxon>
        <taxon>Ecdysozoa</taxon>
        <taxon>Arthropoda</taxon>
        <taxon>Chelicerata</taxon>
        <taxon>Arachnida</taxon>
        <taxon>Acari</taxon>
        <taxon>Parasitiformes</taxon>
        <taxon>Ixodida</taxon>
        <taxon>Ixodoidea</taxon>
        <taxon>Ixodidae</taxon>
        <taxon>Hyalomminae</taxon>
        <taxon>Hyalomma</taxon>
    </lineage>
</organism>
<evidence type="ECO:0000313" key="2">
    <source>
        <dbReference type="Proteomes" id="UP000821845"/>
    </source>
</evidence>
<dbReference type="EMBL" id="CM023488">
    <property type="protein sequence ID" value="KAH6924568.1"/>
    <property type="molecule type" value="Genomic_DNA"/>
</dbReference>
<proteinExistence type="predicted"/>
<protein>
    <submittedName>
        <fullName evidence="1">Uncharacterized protein</fullName>
    </submittedName>
</protein>
<sequence length="302" mass="33591">MEARACRQCELIMSFGFSCETTEATTEDGYIIEVDRLGLLAPDNSTSPEESGANRNPIILVPGILADSGSWFTNYPSQGPGFMLAQRGYDIWVMNTREIAHRSRHKTLSQKEDSFDEIGRYDIAAVIDLVLNVTGANKVTLLAYSQGMTGSLVLLSTKAEYNEKVDLLIGYGPVANVTHIGSPIRELIAVSDPLFNNRAKDFLMYDYGASKNKERYGQEKPPAYEVDRITVKTALFSSEGDTIADPEDVSLLAERLASNLLFNRVVAPKDFRHLDFCYGYQATDFLHKPMIETVEKYAGTRT</sequence>
<dbReference type="Proteomes" id="UP000821845">
    <property type="component" value="Chromosome 8"/>
</dbReference>
<gene>
    <name evidence="1" type="ORF">HPB50_019606</name>
</gene>
<reference evidence="1" key="1">
    <citation type="submission" date="2020-05" db="EMBL/GenBank/DDBJ databases">
        <title>Large-scale comparative analyses of tick genomes elucidate their genetic diversity and vector capacities.</title>
        <authorList>
            <person name="Jia N."/>
            <person name="Wang J."/>
            <person name="Shi W."/>
            <person name="Du L."/>
            <person name="Sun Y."/>
            <person name="Zhan W."/>
            <person name="Jiang J."/>
            <person name="Wang Q."/>
            <person name="Zhang B."/>
            <person name="Ji P."/>
            <person name="Sakyi L.B."/>
            <person name="Cui X."/>
            <person name="Yuan T."/>
            <person name="Jiang B."/>
            <person name="Yang W."/>
            <person name="Lam T.T.-Y."/>
            <person name="Chang Q."/>
            <person name="Ding S."/>
            <person name="Wang X."/>
            <person name="Zhu J."/>
            <person name="Ruan X."/>
            <person name="Zhao L."/>
            <person name="Wei J."/>
            <person name="Que T."/>
            <person name="Du C."/>
            <person name="Cheng J."/>
            <person name="Dai P."/>
            <person name="Han X."/>
            <person name="Huang E."/>
            <person name="Gao Y."/>
            <person name="Liu J."/>
            <person name="Shao H."/>
            <person name="Ye R."/>
            <person name="Li L."/>
            <person name="Wei W."/>
            <person name="Wang X."/>
            <person name="Wang C."/>
            <person name="Yang T."/>
            <person name="Huo Q."/>
            <person name="Li W."/>
            <person name="Guo W."/>
            <person name="Chen H."/>
            <person name="Zhou L."/>
            <person name="Ni X."/>
            <person name="Tian J."/>
            <person name="Zhou Y."/>
            <person name="Sheng Y."/>
            <person name="Liu T."/>
            <person name="Pan Y."/>
            <person name="Xia L."/>
            <person name="Li J."/>
            <person name="Zhao F."/>
            <person name="Cao W."/>
        </authorList>
    </citation>
    <scope>NUCLEOTIDE SEQUENCE</scope>
    <source>
        <strain evidence="1">Hyas-2018</strain>
    </source>
</reference>
<name>A0ACB7RPL0_HYAAI</name>
<comment type="caution">
    <text evidence="1">The sequence shown here is derived from an EMBL/GenBank/DDBJ whole genome shotgun (WGS) entry which is preliminary data.</text>
</comment>